<evidence type="ECO:0000313" key="2">
    <source>
        <dbReference type="RefSeq" id="XP_018007703.1"/>
    </source>
</evidence>
<dbReference type="AlphaFoldDB" id="A0A8B7N2P3"/>
<accession>A0A8B7N2P3</accession>
<dbReference type="RefSeq" id="XP_018007703.1">
    <property type="nucleotide sequence ID" value="XM_018152214.1"/>
</dbReference>
<protein>
    <submittedName>
        <fullName evidence="2">Uncharacterized protein LOC108665459</fullName>
    </submittedName>
</protein>
<reference evidence="2" key="1">
    <citation type="submission" date="2025-08" db="UniProtKB">
        <authorList>
            <consortium name="RefSeq"/>
        </authorList>
    </citation>
    <scope>IDENTIFICATION</scope>
    <source>
        <tissue evidence="2">Whole organism</tissue>
    </source>
</reference>
<sequence length="119" mass="13253">MLAKCQSPLDDVTRVITKFPDGKKRCGYKILNIFPEPHTYDDESLVALQEEKKKLPPCSKYETEVYVMNCAGNVIEEPVIEREVTEPGAPQAVSEVNVKAEYDEIALSLTSTFPTNAST</sequence>
<proteinExistence type="predicted"/>
<dbReference type="KEGG" id="hazt:108665459"/>
<organism evidence="1 2">
    <name type="scientific">Hyalella azteca</name>
    <name type="common">Amphipod</name>
    <dbReference type="NCBI Taxonomy" id="294128"/>
    <lineage>
        <taxon>Eukaryota</taxon>
        <taxon>Metazoa</taxon>
        <taxon>Ecdysozoa</taxon>
        <taxon>Arthropoda</taxon>
        <taxon>Crustacea</taxon>
        <taxon>Multicrustacea</taxon>
        <taxon>Malacostraca</taxon>
        <taxon>Eumalacostraca</taxon>
        <taxon>Peracarida</taxon>
        <taxon>Amphipoda</taxon>
        <taxon>Senticaudata</taxon>
        <taxon>Talitrida</taxon>
        <taxon>Talitroidea</taxon>
        <taxon>Hyalellidae</taxon>
        <taxon>Hyalella</taxon>
    </lineage>
</organism>
<dbReference type="GeneID" id="108665459"/>
<gene>
    <name evidence="2" type="primary">LOC108665459</name>
</gene>
<evidence type="ECO:0000313" key="1">
    <source>
        <dbReference type="Proteomes" id="UP000694843"/>
    </source>
</evidence>
<keyword evidence="1" id="KW-1185">Reference proteome</keyword>
<name>A0A8B7N2P3_HYAAZ</name>
<dbReference type="OrthoDB" id="261433at2759"/>
<dbReference type="Proteomes" id="UP000694843">
    <property type="component" value="Unplaced"/>
</dbReference>